<dbReference type="EC" id="6.1.1.11" evidence="12"/>
<comment type="subcellular location">
    <subcellularLocation>
        <location evidence="1 12">Cytoplasm</location>
    </subcellularLocation>
</comment>
<evidence type="ECO:0000256" key="4">
    <source>
        <dbReference type="ARBA" id="ARBA00022490"/>
    </source>
</evidence>
<keyword evidence="6 12" id="KW-0547">Nucleotide-binding</keyword>
<evidence type="ECO:0000256" key="5">
    <source>
        <dbReference type="ARBA" id="ARBA00022598"/>
    </source>
</evidence>
<evidence type="ECO:0000259" key="16">
    <source>
        <dbReference type="PROSITE" id="PS50862"/>
    </source>
</evidence>
<dbReference type="GO" id="GO:0005524">
    <property type="term" value="F:ATP binding"/>
    <property type="evidence" value="ECO:0007669"/>
    <property type="project" value="UniProtKB-UniRule"/>
</dbReference>
<dbReference type="InterPro" id="IPR042103">
    <property type="entry name" value="SerRS_1_N_sf"/>
</dbReference>
<evidence type="ECO:0000256" key="6">
    <source>
        <dbReference type="ARBA" id="ARBA00022741"/>
    </source>
</evidence>
<evidence type="ECO:0000256" key="13">
    <source>
        <dbReference type="PIRSR" id="PIRSR001529-1"/>
    </source>
</evidence>
<accession>A0A932LZV2</accession>
<name>A0A932LZV2_UNCTE</name>
<evidence type="ECO:0000256" key="15">
    <source>
        <dbReference type="SAM" id="Coils"/>
    </source>
</evidence>
<dbReference type="SUPFAM" id="SSF55681">
    <property type="entry name" value="Class II aaRS and biotin synthetases"/>
    <property type="match status" value="1"/>
</dbReference>
<comment type="caution">
    <text evidence="12">Lacks conserved residue(s) required for the propagation of feature annotation.</text>
</comment>
<dbReference type="Proteomes" id="UP000741360">
    <property type="component" value="Unassembled WGS sequence"/>
</dbReference>
<comment type="function">
    <text evidence="12">Catalyzes the attachment of serine to tRNA(Ser). Is also able to aminoacylate tRNA(Sec) with serine, to form the misacylated tRNA L-seryl-tRNA(Sec), which will be further converted into selenocysteinyl-tRNA(Sec).</text>
</comment>
<dbReference type="HAMAP" id="MF_00176">
    <property type="entry name" value="Ser_tRNA_synth_type1"/>
    <property type="match status" value="1"/>
</dbReference>
<keyword evidence="7 12" id="KW-0067">ATP-binding</keyword>
<dbReference type="Gene3D" id="3.30.930.10">
    <property type="entry name" value="Bira Bifunctional Protein, Domain 2"/>
    <property type="match status" value="1"/>
</dbReference>
<sequence length="425" mass="48238">MLDLRQIRSRPEEIQKGLETRGGTYSLEPILEQDTIHRDLLRQVEELRSRRNAISDEIGKLVREKKDASAKIAEMKSLGEELKALEETERTCQERLTALLLTIPNLPHADVPLGKDSSQNLEVRRWGEPPEFGFKPRSHVEIGEDLGILDFQRAGKIAGSRFVLLKGLGARLERALMNFMVELHTREHGYEEIWTPFMVNRESATITGNLPKFEEDLFKVEDGEYYLIPTAEIPVTNIFRDEILRQEDLPLRYVAYTPCFRREAGSYGQDTRGLIRQHQFDKVELVKFASPEDSYDQLEGLVADAESVLQRLGLPYRVVMLCTGDMGFASAKTYDLEVWVPSQGRYREISSCSNFEDFQARRGNIRFRPRGGSKPAFVHTLNGSGLAIGRTMVALLENYQQEDGSVLIPPALGPYMGGCERITKG</sequence>
<keyword evidence="15" id="KW-0175">Coiled coil</keyword>
<evidence type="ECO:0000256" key="12">
    <source>
        <dbReference type="HAMAP-Rule" id="MF_00176"/>
    </source>
</evidence>
<evidence type="ECO:0000256" key="3">
    <source>
        <dbReference type="ARBA" id="ARBA00010728"/>
    </source>
</evidence>
<dbReference type="InterPro" id="IPR045864">
    <property type="entry name" value="aa-tRNA-synth_II/BPL/LPL"/>
</dbReference>
<dbReference type="InterPro" id="IPR002317">
    <property type="entry name" value="Ser-tRNA-ligase_type_1"/>
</dbReference>
<feature type="coiled-coil region" evidence="15">
    <location>
        <begin position="37"/>
        <end position="95"/>
    </location>
</feature>
<keyword evidence="9 12" id="KW-0030">Aminoacyl-tRNA synthetase</keyword>
<dbReference type="AlphaFoldDB" id="A0A932LZV2"/>
<dbReference type="EMBL" id="JACPSX010000086">
    <property type="protein sequence ID" value="MBI3014332.1"/>
    <property type="molecule type" value="Genomic_DNA"/>
</dbReference>
<feature type="binding site" evidence="12">
    <location>
        <begin position="230"/>
        <end position="232"/>
    </location>
    <ligand>
        <name>L-serine</name>
        <dbReference type="ChEBI" id="CHEBI:33384"/>
    </ligand>
</feature>
<gene>
    <name evidence="12 17" type="primary">serS</name>
    <name evidence="17" type="ORF">HYY65_04530</name>
</gene>
<protein>
    <recommendedName>
        <fullName evidence="12">Serine--tRNA ligase</fullName>
        <ecNumber evidence="12">6.1.1.11</ecNumber>
    </recommendedName>
    <alternativeName>
        <fullName evidence="12">Seryl-tRNA synthetase</fullName>
        <shortName evidence="12">SerRS</shortName>
    </alternativeName>
    <alternativeName>
        <fullName evidence="12">Seryl-tRNA(Ser/Sec) synthetase</fullName>
    </alternativeName>
</protein>
<comment type="domain">
    <text evidence="12">Consists of two distinct domains, a catalytic core and a N-terminal extension that is involved in tRNA binding.</text>
</comment>
<feature type="binding site" evidence="12 14">
    <location>
        <begin position="348"/>
        <end position="351"/>
    </location>
    <ligand>
        <name>ATP</name>
        <dbReference type="ChEBI" id="CHEBI:30616"/>
    </ligand>
</feature>
<keyword evidence="8 12" id="KW-0648">Protein biosynthesis</keyword>
<proteinExistence type="inferred from homology"/>
<dbReference type="PRINTS" id="PR00981">
    <property type="entry name" value="TRNASYNTHSER"/>
</dbReference>
<comment type="caution">
    <text evidence="17">The sequence shown here is derived from an EMBL/GenBank/DDBJ whole genome shotgun (WGS) entry which is preliminary data.</text>
</comment>
<keyword evidence="5 12" id="KW-0436">Ligase</keyword>
<organism evidence="17 18">
    <name type="scientific">Tectimicrobiota bacterium</name>
    <dbReference type="NCBI Taxonomy" id="2528274"/>
    <lineage>
        <taxon>Bacteria</taxon>
        <taxon>Pseudomonadati</taxon>
        <taxon>Nitrospinota/Tectimicrobiota group</taxon>
        <taxon>Candidatus Tectimicrobiota</taxon>
    </lineage>
</organism>
<comment type="catalytic activity">
    <reaction evidence="11 12">
        <text>tRNA(Ser) + L-serine + ATP = L-seryl-tRNA(Ser) + AMP + diphosphate + H(+)</text>
        <dbReference type="Rhea" id="RHEA:12292"/>
        <dbReference type="Rhea" id="RHEA-COMP:9669"/>
        <dbReference type="Rhea" id="RHEA-COMP:9703"/>
        <dbReference type="ChEBI" id="CHEBI:15378"/>
        <dbReference type="ChEBI" id="CHEBI:30616"/>
        <dbReference type="ChEBI" id="CHEBI:33019"/>
        <dbReference type="ChEBI" id="CHEBI:33384"/>
        <dbReference type="ChEBI" id="CHEBI:78442"/>
        <dbReference type="ChEBI" id="CHEBI:78533"/>
        <dbReference type="ChEBI" id="CHEBI:456215"/>
        <dbReference type="EC" id="6.1.1.11"/>
    </reaction>
</comment>
<dbReference type="CDD" id="cd00770">
    <property type="entry name" value="SerRS_core"/>
    <property type="match status" value="1"/>
</dbReference>
<dbReference type="Pfam" id="PF00587">
    <property type="entry name" value="tRNA-synt_2b"/>
    <property type="match status" value="1"/>
</dbReference>
<feature type="binding site" evidence="13">
    <location>
        <position position="230"/>
    </location>
    <ligand>
        <name>L-serine</name>
        <dbReference type="ChEBI" id="CHEBI:33384"/>
    </ligand>
</feature>
<comment type="subunit">
    <text evidence="12">Homodimer. The tRNA molecule binds across the dimer.</text>
</comment>
<feature type="binding site" evidence="12 13">
    <location>
        <position position="284"/>
    </location>
    <ligand>
        <name>L-serine</name>
        <dbReference type="ChEBI" id="CHEBI:33384"/>
    </ligand>
</feature>
<evidence type="ECO:0000313" key="18">
    <source>
        <dbReference type="Proteomes" id="UP000741360"/>
    </source>
</evidence>
<comment type="pathway">
    <text evidence="2 12">Aminoacyl-tRNA biosynthesis; selenocysteinyl-tRNA(Sec) biosynthesis; L-seryl-tRNA(Sec) from L-serine and tRNA(Sec): step 1/1.</text>
</comment>
<dbReference type="InterPro" id="IPR002314">
    <property type="entry name" value="aa-tRNA-synt_IIb"/>
</dbReference>
<evidence type="ECO:0000256" key="2">
    <source>
        <dbReference type="ARBA" id="ARBA00005045"/>
    </source>
</evidence>
<reference evidence="17" key="1">
    <citation type="submission" date="2020-07" db="EMBL/GenBank/DDBJ databases">
        <title>Huge and variable diversity of episymbiotic CPR bacteria and DPANN archaea in groundwater ecosystems.</title>
        <authorList>
            <person name="He C.Y."/>
            <person name="Keren R."/>
            <person name="Whittaker M."/>
            <person name="Farag I.F."/>
            <person name="Doudna J."/>
            <person name="Cate J.H.D."/>
            <person name="Banfield J.F."/>
        </authorList>
    </citation>
    <scope>NUCLEOTIDE SEQUENCE</scope>
    <source>
        <strain evidence="17">NC_groundwater_717_Ag_S-0.2um_59_8</strain>
    </source>
</reference>
<dbReference type="GO" id="GO:0005737">
    <property type="term" value="C:cytoplasm"/>
    <property type="evidence" value="ECO:0007669"/>
    <property type="project" value="UniProtKB-SubCell"/>
</dbReference>
<dbReference type="PROSITE" id="PS50862">
    <property type="entry name" value="AA_TRNA_LIGASE_II"/>
    <property type="match status" value="1"/>
</dbReference>
<keyword evidence="4 12" id="KW-0963">Cytoplasm</keyword>
<dbReference type="GO" id="GO:0004828">
    <property type="term" value="F:serine-tRNA ligase activity"/>
    <property type="evidence" value="ECO:0007669"/>
    <property type="project" value="UniProtKB-UniRule"/>
</dbReference>
<dbReference type="InterPro" id="IPR010978">
    <property type="entry name" value="tRNA-bd_arm"/>
</dbReference>
<evidence type="ECO:0000313" key="17">
    <source>
        <dbReference type="EMBL" id="MBI3014332.1"/>
    </source>
</evidence>
<dbReference type="Pfam" id="PF02403">
    <property type="entry name" value="Seryl_tRNA_N"/>
    <property type="match status" value="1"/>
</dbReference>
<evidence type="ECO:0000256" key="7">
    <source>
        <dbReference type="ARBA" id="ARBA00022840"/>
    </source>
</evidence>
<feature type="binding site" evidence="13">
    <location>
        <position position="261"/>
    </location>
    <ligand>
        <name>L-serine</name>
        <dbReference type="ChEBI" id="CHEBI:33384"/>
    </ligand>
</feature>
<dbReference type="PANTHER" id="PTHR43697:SF1">
    <property type="entry name" value="SERINE--TRNA LIGASE"/>
    <property type="match status" value="1"/>
</dbReference>
<feature type="binding site" evidence="12 14">
    <location>
        <begin position="261"/>
        <end position="263"/>
    </location>
    <ligand>
        <name>ATP</name>
        <dbReference type="ChEBI" id="CHEBI:30616"/>
    </ligand>
</feature>
<dbReference type="GO" id="GO:0016260">
    <property type="term" value="P:selenocysteine biosynthetic process"/>
    <property type="evidence" value="ECO:0007669"/>
    <property type="project" value="UniProtKB-UniRule"/>
</dbReference>
<evidence type="ECO:0000256" key="11">
    <source>
        <dbReference type="ARBA" id="ARBA00048823"/>
    </source>
</evidence>
<dbReference type="PIRSF" id="PIRSF001529">
    <property type="entry name" value="Ser-tRNA-synth_IIa"/>
    <property type="match status" value="1"/>
</dbReference>
<evidence type="ECO:0000256" key="14">
    <source>
        <dbReference type="PIRSR" id="PIRSR001529-2"/>
    </source>
</evidence>
<dbReference type="Gene3D" id="1.10.287.40">
    <property type="entry name" value="Serine-tRNA synthetase, tRNA binding domain"/>
    <property type="match status" value="1"/>
</dbReference>
<dbReference type="PANTHER" id="PTHR43697">
    <property type="entry name" value="SERYL-TRNA SYNTHETASE"/>
    <property type="match status" value="1"/>
</dbReference>
<evidence type="ECO:0000256" key="8">
    <source>
        <dbReference type="ARBA" id="ARBA00022917"/>
    </source>
</evidence>
<comment type="similarity">
    <text evidence="3 12">Belongs to the class-II aminoacyl-tRNA synthetase family. Type-1 seryl-tRNA synthetase subfamily.</text>
</comment>
<dbReference type="NCBIfam" id="TIGR00414">
    <property type="entry name" value="serS"/>
    <property type="match status" value="1"/>
</dbReference>
<feature type="binding site" evidence="12">
    <location>
        <position position="384"/>
    </location>
    <ligand>
        <name>L-serine</name>
        <dbReference type="ChEBI" id="CHEBI:33384"/>
    </ligand>
</feature>
<dbReference type="InterPro" id="IPR006195">
    <property type="entry name" value="aa-tRNA-synth_II"/>
</dbReference>
<evidence type="ECO:0000256" key="1">
    <source>
        <dbReference type="ARBA" id="ARBA00004496"/>
    </source>
</evidence>
<dbReference type="SUPFAM" id="SSF46589">
    <property type="entry name" value="tRNA-binding arm"/>
    <property type="match status" value="1"/>
</dbReference>
<feature type="binding site" evidence="13">
    <location>
        <position position="382"/>
    </location>
    <ligand>
        <name>L-serine</name>
        <dbReference type="ChEBI" id="CHEBI:33384"/>
    </ligand>
</feature>
<comment type="catalytic activity">
    <reaction evidence="10 12">
        <text>tRNA(Sec) + L-serine + ATP = L-seryl-tRNA(Sec) + AMP + diphosphate + H(+)</text>
        <dbReference type="Rhea" id="RHEA:42580"/>
        <dbReference type="Rhea" id="RHEA-COMP:9742"/>
        <dbReference type="Rhea" id="RHEA-COMP:10128"/>
        <dbReference type="ChEBI" id="CHEBI:15378"/>
        <dbReference type="ChEBI" id="CHEBI:30616"/>
        <dbReference type="ChEBI" id="CHEBI:33019"/>
        <dbReference type="ChEBI" id="CHEBI:33384"/>
        <dbReference type="ChEBI" id="CHEBI:78442"/>
        <dbReference type="ChEBI" id="CHEBI:78533"/>
        <dbReference type="ChEBI" id="CHEBI:456215"/>
        <dbReference type="EC" id="6.1.1.11"/>
    </reaction>
</comment>
<dbReference type="InterPro" id="IPR015866">
    <property type="entry name" value="Ser-tRNA-synth_1_N"/>
</dbReference>
<dbReference type="GO" id="GO:0006434">
    <property type="term" value="P:seryl-tRNA aminoacylation"/>
    <property type="evidence" value="ECO:0007669"/>
    <property type="project" value="UniProtKB-UniRule"/>
</dbReference>
<evidence type="ECO:0000256" key="9">
    <source>
        <dbReference type="ARBA" id="ARBA00023146"/>
    </source>
</evidence>
<evidence type="ECO:0000256" key="10">
    <source>
        <dbReference type="ARBA" id="ARBA00047929"/>
    </source>
</evidence>
<dbReference type="InterPro" id="IPR033729">
    <property type="entry name" value="SerRS_core"/>
</dbReference>
<feature type="domain" description="Aminoacyl-transfer RNA synthetases class-II family profile" evidence="16">
    <location>
        <begin position="171"/>
        <end position="409"/>
    </location>
</feature>